<dbReference type="Pfam" id="PF13602">
    <property type="entry name" value="ADH_zinc_N_2"/>
    <property type="match status" value="1"/>
</dbReference>
<dbReference type="RefSeq" id="WP_088961759.1">
    <property type="nucleotide sequence ID" value="NZ_LT607410.1"/>
</dbReference>
<dbReference type="InterPro" id="IPR036291">
    <property type="entry name" value="NAD(P)-bd_dom_sf"/>
</dbReference>
<reference evidence="2 3" key="1">
    <citation type="submission" date="2016-06" db="EMBL/GenBank/DDBJ databases">
        <authorList>
            <person name="Kjaerup R.B."/>
            <person name="Dalgaard T.S."/>
            <person name="Juul-Madsen H.R."/>
        </authorList>
    </citation>
    <scope>NUCLEOTIDE SEQUENCE [LARGE SCALE GENOMIC DNA]</scope>
    <source>
        <strain evidence="2 3">DSM 43821</strain>
    </source>
</reference>
<dbReference type="AlphaFoldDB" id="A0A1C4Y807"/>
<gene>
    <name evidence="2" type="ORF">GA0074696_3117</name>
</gene>
<sequence length="310" mass="31443">MKALIAQSYGPVDQLVVAELPKPDPAPGQILIRLQAAALNPLDVKLATGAMKEFMPVQHPFVLGLDAAGTVEAVGDGVTRFRPGDEVIAFTHPVGGAVAEYALALDGPEVVARPQALSPVAAAALPVAAMTAANILELADPAPDSTMLVVGATGGVGSFVVQLAARAGVRVLATARPDEVDYVRGLGAAEAIDYTAADTVEETLRAQPGGVDVVVDLINAGPGLAATAAAVRPGGRLVSPAGGPPAFERDVTAVYAHIEASEGLLQRLVDQAADGGLAVEVGATYPFTEAQQAVADFVGKHTRGKVVVTF</sequence>
<dbReference type="Pfam" id="PF08240">
    <property type="entry name" value="ADH_N"/>
    <property type="match status" value="1"/>
</dbReference>
<dbReference type="SUPFAM" id="SSF50129">
    <property type="entry name" value="GroES-like"/>
    <property type="match status" value="1"/>
</dbReference>
<dbReference type="InterPro" id="IPR013154">
    <property type="entry name" value="ADH-like_N"/>
</dbReference>
<proteinExistence type="predicted"/>
<dbReference type="Proteomes" id="UP000198228">
    <property type="component" value="Chromosome I"/>
</dbReference>
<dbReference type="GO" id="GO:0016491">
    <property type="term" value="F:oxidoreductase activity"/>
    <property type="evidence" value="ECO:0007669"/>
    <property type="project" value="InterPro"/>
</dbReference>
<evidence type="ECO:0000313" key="3">
    <source>
        <dbReference type="Proteomes" id="UP000198228"/>
    </source>
</evidence>
<feature type="domain" description="Enoyl reductase (ER)" evidence="1">
    <location>
        <begin position="10"/>
        <end position="308"/>
    </location>
</feature>
<accession>A0A1C4Y807</accession>
<protein>
    <submittedName>
        <fullName evidence="2">NADPH:quinone reductase</fullName>
    </submittedName>
</protein>
<dbReference type="InterPro" id="IPR011032">
    <property type="entry name" value="GroES-like_sf"/>
</dbReference>
<dbReference type="PANTHER" id="PTHR44013:SF1">
    <property type="entry name" value="ZINC-TYPE ALCOHOL DEHYDROGENASE-LIKE PROTEIN C16A3.02C"/>
    <property type="match status" value="1"/>
</dbReference>
<evidence type="ECO:0000259" key="1">
    <source>
        <dbReference type="SMART" id="SM00829"/>
    </source>
</evidence>
<evidence type="ECO:0000313" key="2">
    <source>
        <dbReference type="EMBL" id="SCF16766.1"/>
    </source>
</evidence>
<dbReference type="PANTHER" id="PTHR44013">
    <property type="entry name" value="ZINC-TYPE ALCOHOL DEHYDROGENASE-LIKE PROTEIN C16A3.02C"/>
    <property type="match status" value="1"/>
</dbReference>
<dbReference type="Gene3D" id="3.40.50.720">
    <property type="entry name" value="NAD(P)-binding Rossmann-like Domain"/>
    <property type="match status" value="1"/>
</dbReference>
<dbReference type="CDD" id="cd05289">
    <property type="entry name" value="MDR_like_2"/>
    <property type="match status" value="1"/>
</dbReference>
<name>A0A1C4Y807_9ACTN</name>
<dbReference type="Gene3D" id="3.90.180.10">
    <property type="entry name" value="Medium-chain alcohol dehydrogenases, catalytic domain"/>
    <property type="match status" value="1"/>
</dbReference>
<dbReference type="SUPFAM" id="SSF51735">
    <property type="entry name" value="NAD(P)-binding Rossmann-fold domains"/>
    <property type="match status" value="1"/>
</dbReference>
<dbReference type="EMBL" id="LT607410">
    <property type="protein sequence ID" value="SCF16766.1"/>
    <property type="molecule type" value="Genomic_DNA"/>
</dbReference>
<dbReference type="InterPro" id="IPR020843">
    <property type="entry name" value="ER"/>
</dbReference>
<organism evidence="2 3">
    <name type="scientific">Micromonospora purpureochromogenes</name>
    <dbReference type="NCBI Taxonomy" id="47872"/>
    <lineage>
        <taxon>Bacteria</taxon>
        <taxon>Bacillati</taxon>
        <taxon>Actinomycetota</taxon>
        <taxon>Actinomycetes</taxon>
        <taxon>Micromonosporales</taxon>
        <taxon>Micromonosporaceae</taxon>
        <taxon>Micromonospora</taxon>
    </lineage>
</organism>
<dbReference type="InterPro" id="IPR052733">
    <property type="entry name" value="Chloroplast_QOR"/>
</dbReference>
<dbReference type="SMART" id="SM00829">
    <property type="entry name" value="PKS_ER"/>
    <property type="match status" value="1"/>
</dbReference>